<feature type="transmembrane region" description="Helical" evidence="1">
    <location>
        <begin position="152"/>
        <end position="178"/>
    </location>
</feature>
<protein>
    <submittedName>
        <fullName evidence="2">Uncharacterized protein</fullName>
    </submittedName>
</protein>
<evidence type="ECO:0000313" key="2">
    <source>
        <dbReference type="EMBL" id="GBN26810.1"/>
    </source>
</evidence>
<dbReference type="AlphaFoldDB" id="A0A4Y2MKB5"/>
<feature type="transmembrane region" description="Helical" evidence="1">
    <location>
        <begin position="119"/>
        <end position="140"/>
    </location>
</feature>
<evidence type="ECO:0000313" key="3">
    <source>
        <dbReference type="Proteomes" id="UP000499080"/>
    </source>
</evidence>
<gene>
    <name evidence="2" type="ORF">AVEN_111362_1</name>
</gene>
<name>A0A4Y2MKB5_ARAVE</name>
<dbReference type="Proteomes" id="UP000499080">
    <property type="component" value="Unassembled WGS sequence"/>
</dbReference>
<proteinExistence type="predicted"/>
<keyword evidence="1" id="KW-0472">Membrane</keyword>
<keyword evidence="1" id="KW-0812">Transmembrane</keyword>
<organism evidence="2 3">
    <name type="scientific">Araneus ventricosus</name>
    <name type="common">Orbweaver spider</name>
    <name type="synonym">Epeira ventricosa</name>
    <dbReference type="NCBI Taxonomy" id="182803"/>
    <lineage>
        <taxon>Eukaryota</taxon>
        <taxon>Metazoa</taxon>
        <taxon>Ecdysozoa</taxon>
        <taxon>Arthropoda</taxon>
        <taxon>Chelicerata</taxon>
        <taxon>Arachnida</taxon>
        <taxon>Araneae</taxon>
        <taxon>Araneomorphae</taxon>
        <taxon>Entelegynae</taxon>
        <taxon>Araneoidea</taxon>
        <taxon>Araneidae</taxon>
        <taxon>Araneus</taxon>
    </lineage>
</organism>
<reference evidence="2 3" key="1">
    <citation type="journal article" date="2019" name="Sci. Rep.">
        <title>Orb-weaving spider Araneus ventricosus genome elucidates the spidroin gene catalogue.</title>
        <authorList>
            <person name="Kono N."/>
            <person name="Nakamura H."/>
            <person name="Ohtoshi R."/>
            <person name="Moran D.A.P."/>
            <person name="Shinohara A."/>
            <person name="Yoshida Y."/>
            <person name="Fujiwara M."/>
            <person name="Mori M."/>
            <person name="Tomita M."/>
            <person name="Arakawa K."/>
        </authorList>
    </citation>
    <scope>NUCLEOTIDE SEQUENCE [LARGE SCALE GENOMIC DNA]</scope>
</reference>
<dbReference type="EMBL" id="BGPR01007433">
    <property type="protein sequence ID" value="GBN26810.1"/>
    <property type="molecule type" value="Genomic_DNA"/>
</dbReference>
<evidence type="ECO:0000256" key="1">
    <source>
        <dbReference type="SAM" id="Phobius"/>
    </source>
</evidence>
<comment type="caution">
    <text evidence="2">The sequence shown here is derived from an EMBL/GenBank/DDBJ whole genome shotgun (WGS) entry which is preliminary data.</text>
</comment>
<keyword evidence="1" id="KW-1133">Transmembrane helix</keyword>
<sequence>MRPARQLHRHLVRIPGRKTLKLENENPVNKAAAISLVLFAYTICKYENIVLMNCSIQSNIHLHRVSFAREHSGKVVFRGCLHSSDYLQHWGLLGTFRYCSDIRGIFPVLCGHSRGHTKAVVLLSAILRGFGVVARHWSYFPISDPNCFLGRLWTVVAISADFLSLLCVFLASTSRCLYGQLPGSRLKMPHVDGVHCSRS</sequence>
<accession>A0A4Y2MKB5</accession>
<keyword evidence="3" id="KW-1185">Reference proteome</keyword>